<feature type="compositionally biased region" description="Basic and acidic residues" evidence="1">
    <location>
        <begin position="401"/>
        <end position="416"/>
    </location>
</feature>
<organism evidence="2 3">
    <name type="scientific">Penaeus vannamei</name>
    <name type="common">Whiteleg shrimp</name>
    <name type="synonym">Litopenaeus vannamei</name>
    <dbReference type="NCBI Taxonomy" id="6689"/>
    <lineage>
        <taxon>Eukaryota</taxon>
        <taxon>Metazoa</taxon>
        <taxon>Ecdysozoa</taxon>
        <taxon>Arthropoda</taxon>
        <taxon>Crustacea</taxon>
        <taxon>Multicrustacea</taxon>
        <taxon>Malacostraca</taxon>
        <taxon>Eumalacostraca</taxon>
        <taxon>Eucarida</taxon>
        <taxon>Decapoda</taxon>
        <taxon>Dendrobranchiata</taxon>
        <taxon>Penaeoidea</taxon>
        <taxon>Penaeidae</taxon>
        <taxon>Penaeus</taxon>
    </lineage>
</organism>
<evidence type="ECO:0000313" key="3">
    <source>
        <dbReference type="Proteomes" id="UP000283509"/>
    </source>
</evidence>
<feature type="region of interest" description="Disordered" evidence="1">
    <location>
        <begin position="51"/>
        <end position="70"/>
    </location>
</feature>
<feature type="region of interest" description="Disordered" evidence="1">
    <location>
        <begin position="171"/>
        <end position="203"/>
    </location>
</feature>
<protein>
    <submittedName>
        <fullName evidence="2">Uncharacterized protein</fullName>
    </submittedName>
</protein>
<comment type="caution">
    <text evidence="2">The sequence shown here is derived from an EMBL/GenBank/DDBJ whole genome shotgun (WGS) entry which is preliminary data.</text>
</comment>
<proteinExistence type="predicted"/>
<accession>A0A423SN75</accession>
<dbReference type="AlphaFoldDB" id="A0A423SN75"/>
<reference evidence="2 3" key="2">
    <citation type="submission" date="2019-01" db="EMBL/GenBank/DDBJ databases">
        <title>The decoding of complex shrimp genome reveals the adaptation for benthos swimmer, frequently molting mechanism and breeding impact on genome.</title>
        <authorList>
            <person name="Sun Y."/>
            <person name="Gao Y."/>
            <person name="Yu Y."/>
        </authorList>
    </citation>
    <scope>NUCLEOTIDE SEQUENCE [LARGE SCALE GENOMIC DNA]</scope>
    <source>
        <tissue evidence="2">Muscle</tissue>
    </source>
</reference>
<evidence type="ECO:0000256" key="1">
    <source>
        <dbReference type="SAM" id="MobiDB-lite"/>
    </source>
</evidence>
<sequence>MTAQMRSRRPRLDHYEDTPFLGGFSCAAISLRVKRRSGSGRCAPSMALANLRAPPGGPGLPRGPLHGVPDLAEEEADGVGVGGAGAGSSDQKLRRQPLAPEAAVGLVADDASLGRGRAEVDDGDAERLVQHDVVGLEVVVDEALGVDLVHTAAHLHGDVHRLGLAPPASTQGLLQRGRARARDEHGCRLSAQPQGQGGAPRALEAAQDQELVLEVLVAAALAGLLEHGLLLAPADEPRLAVAAASQELDAPRRIQEADLLRRHEPRSPLDADVLPLASGRPLAHHLDPKGGGRRGLPPPHALPRGLCGSFTAPRGVLLLPLRGLAQARLCRLAFEQVEHLEQTRLVARILGVSGHSSFFFDGLLGSQCSLGEQASALASRYLCFEKLKDLGWTMSSRSERKRFSTKTLEGHSDPRGGTRPPPVGSLGVRPLDHYEDTPFLAASAAPAISLRVKRRSGSGRCAPSMALANLACTPRRAWPSRGPLHGVRIWPRRKPTE</sequence>
<feature type="region of interest" description="Disordered" evidence="1">
    <location>
        <begin position="75"/>
        <end position="96"/>
    </location>
</feature>
<dbReference type="Proteomes" id="UP000283509">
    <property type="component" value="Unassembled WGS sequence"/>
</dbReference>
<feature type="region of interest" description="Disordered" evidence="1">
    <location>
        <begin position="401"/>
        <end position="423"/>
    </location>
</feature>
<dbReference type="EMBL" id="QCYY01003054">
    <property type="protein sequence ID" value="ROT65695.1"/>
    <property type="molecule type" value="Genomic_DNA"/>
</dbReference>
<reference evidence="2 3" key="1">
    <citation type="submission" date="2018-04" db="EMBL/GenBank/DDBJ databases">
        <authorList>
            <person name="Zhang X."/>
            <person name="Yuan J."/>
            <person name="Li F."/>
            <person name="Xiang J."/>
        </authorList>
    </citation>
    <scope>NUCLEOTIDE SEQUENCE [LARGE SCALE GENOMIC DNA]</scope>
    <source>
        <tissue evidence="2">Muscle</tissue>
    </source>
</reference>
<gene>
    <name evidence="2" type="ORF">C7M84_016324</name>
</gene>
<keyword evidence="3" id="KW-1185">Reference proteome</keyword>
<name>A0A423SN75_PENVA</name>
<evidence type="ECO:0000313" key="2">
    <source>
        <dbReference type="EMBL" id="ROT65695.1"/>
    </source>
</evidence>